<dbReference type="GO" id="GO:0043571">
    <property type="term" value="P:maintenance of CRISPR repeat elements"/>
    <property type="evidence" value="ECO:0007669"/>
    <property type="project" value="InterPro"/>
</dbReference>
<evidence type="ECO:0000256" key="6">
    <source>
        <dbReference type="ARBA" id="ARBA00022842"/>
    </source>
</evidence>
<keyword evidence="6" id="KW-0460">Magnesium</keyword>
<evidence type="ECO:0000313" key="8">
    <source>
        <dbReference type="EMBL" id="MPL98672.1"/>
    </source>
</evidence>
<keyword evidence="7" id="KW-0051">Antiviral defense</keyword>
<dbReference type="InterPro" id="IPR021127">
    <property type="entry name" value="CRISPR_associated_Cas2"/>
</dbReference>
<dbReference type="Gene3D" id="3.30.70.240">
    <property type="match status" value="1"/>
</dbReference>
<dbReference type="CDD" id="cd09725">
    <property type="entry name" value="Cas2_I_II_III"/>
    <property type="match status" value="1"/>
</dbReference>
<name>A0A644W7X1_9ZZZZ</name>
<keyword evidence="3" id="KW-0479">Metal-binding</keyword>
<dbReference type="HAMAP" id="MF_01471">
    <property type="entry name" value="Cas2"/>
    <property type="match status" value="1"/>
</dbReference>
<dbReference type="GO" id="GO:0004521">
    <property type="term" value="F:RNA endonuclease activity"/>
    <property type="evidence" value="ECO:0007669"/>
    <property type="project" value="InterPro"/>
</dbReference>
<comment type="caution">
    <text evidence="8">The sequence shown here is derived from an EMBL/GenBank/DDBJ whole genome shotgun (WGS) entry which is preliminary data.</text>
</comment>
<keyword evidence="4 8" id="KW-0255">Endonuclease</keyword>
<dbReference type="GO" id="GO:0016787">
    <property type="term" value="F:hydrolase activity"/>
    <property type="evidence" value="ECO:0007669"/>
    <property type="project" value="UniProtKB-KW"/>
</dbReference>
<organism evidence="8">
    <name type="scientific">bioreactor metagenome</name>
    <dbReference type="NCBI Taxonomy" id="1076179"/>
    <lineage>
        <taxon>unclassified sequences</taxon>
        <taxon>metagenomes</taxon>
        <taxon>ecological metagenomes</taxon>
    </lineage>
</organism>
<dbReference type="EC" id="3.1.-.-" evidence="8"/>
<evidence type="ECO:0000256" key="7">
    <source>
        <dbReference type="ARBA" id="ARBA00023118"/>
    </source>
</evidence>
<protein>
    <submittedName>
        <fullName evidence="8">CRISPR-associated endonuclease Cas2</fullName>
        <ecNumber evidence="8">3.1.-.-</ecNumber>
    </submittedName>
</protein>
<dbReference type="InterPro" id="IPR019199">
    <property type="entry name" value="Virulence_VapD/CRISPR_Cas2"/>
</dbReference>
<dbReference type="EMBL" id="VSSQ01000621">
    <property type="protein sequence ID" value="MPL98672.1"/>
    <property type="molecule type" value="Genomic_DNA"/>
</dbReference>
<comment type="cofactor">
    <cofactor evidence="1">
        <name>Mg(2+)</name>
        <dbReference type="ChEBI" id="CHEBI:18420"/>
    </cofactor>
</comment>
<accession>A0A644W7X1</accession>
<dbReference type="NCBIfam" id="TIGR01573">
    <property type="entry name" value="cas2"/>
    <property type="match status" value="1"/>
</dbReference>
<reference evidence="8" key="1">
    <citation type="submission" date="2019-08" db="EMBL/GenBank/DDBJ databases">
        <authorList>
            <person name="Kucharzyk K."/>
            <person name="Murdoch R.W."/>
            <person name="Higgins S."/>
            <person name="Loffler F."/>
        </authorList>
    </citation>
    <scope>NUCLEOTIDE SEQUENCE</scope>
</reference>
<dbReference type="SUPFAM" id="SSF143430">
    <property type="entry name" value="TTP0101/SSO1404-like"/>
    <property type="match status" value="1"/>
</dbReference>
<evidence type="ECO:0000256" key="1">
    <source>
        <dbReference type="ARBA" id="ARBA00001946"/>
    </source>
</evidence>
<dbReference type="AlphaFoldDB" id="A0A644W7X1"/>
<proteinExistence type="inferred from homology"/>
<dbReference type="Pfam" id="PF09827">
    <property type="entry name" value="CRISPR_Cas2"/>
    <property type="match status" value="1"/>
</dbReference>
<sequence length="92" mass="10574">MFRLVCYDIASPKRLKKVAKICESYGIRIQKSCFQADVTDKERFKNLLGAISIEMDRKKDSLVIYSVCDDCNKLKVEIGPNKIIDPDEVIFL</sequence>
<dbReference type="GO" id="GO:0051607">
    <property type="term" value="P:defense response to virus"/>
    <property type="evidence" value="ECO:0007669"/>
    <property type="project" value="UniProtKB-KW"/>
</dbReference>
<evidence type="ECO:0000256" key="4">
    <source>
        <dbReference type="ARBA" id="ARBA00022759"/>
    </source>
</evidence>
<evidence type="ECO:0000256" key="3">
    <source>
        <dbReference type="ARBA" id="ARBA00022723"/>
    </source>
</evidence>
<dbReference type="PANTHER" id="PTHR34405:SF3">
    <property type="entry name" value="CRISPR-ASSOCIATED ENDORIBONUCLEASE CAS2 3"/>
    <property type="match status" value="1"/>
</dbReference>
<dbReference type="GO" id="GO:0046872">
    <property type="term" value="F:metal ion binding"/>
    <property type="evidence" value="ECO:0007669"/>
    <property type="project" value="UniProtKB-KW"/>
</dbReference>
<evidence type="ECO:0000256" key="5">
    <source>
        <dbReference type="ARBA" id="ARBA00022801"/>
    </source>
</evidence>
<evidence type="ECO:0000256" key="2">
    <source>
        <dbReference type="ARBA" id="ARBA00022722"/>
    </source>
</evidence>
<keyword evidence="2" id="KW-0540">Nuclease</keyword>
<keyword evidence="5 8" id="KW-0378">Hydrolase</keyword>
<dbReference type="PIRSF" id="PIRSF032582">
    <property type="entry name" value="Cas2"/>
    <property type="match status" value="1"/>
</dbReference>
<dbReference type="PANTHER" id="PTHR34405">
    <property type="entry name" value="CRISPR-ASSOCIATED ENDORIBONUCLEASE CAS2"/>
    <property type="match status" value="1"/>
</dbReference>
<gene>
    <name evidence="8" type="primary">cas2_11</name>
    <name evidence="8" type="ORF">SDC9_44879</name>
</gene>